<accession>A0A2J8I3H3</accession>
<dbReference type="Proteomes" id="UP000236449">
    <property type="component" value="Unassembled WGS sequence"/>
</dbReference>
<evidence type="ECO:0000313" key="6">
    <source>
        <dbReference type="EMBL" id="PNI05070.1"/>
    </source>
</evidence>
<comment type="caution">
    <text evidence="6">The sequence shown here is derived from an EMBL/GenBank/DDBJ whole genome shotgun (WGS) entry which is preliminary data.</text>
</comment>
<dbReference type="GO" id="GO:1902201">
    <property type="term" value="P:negative regulation of bacterial-type flagellum-dependent cell motility"/>
    <property type="evidence" value="ECO:0007669"/>
    <property type="project" value="TreeGrafter"/>
</dbReference>
<feature type="modified residue" description="4-aspartylphosphate" evidence="3">
    <location>
        <position position="200"/>
    </location>
</feature>
<dbReference type="InterPro" id="IPR011006">
    <property type="entry name" value="CheY-like_superfamily"/>
</dbReference>
<gene>
    <name evidence="6" type="ORF">C1N32_09750</name>
</gene>
<comment type="catalytic activity">
    <reaction evidence="2">
        <text>2 GTP = 3',3'-c-di-GMP + 2 diphosphate</text>
        <dbReference type="Rhea" id="RHEA:24898"/>
        <dbReference type="ChEBI" id="CHEBI:33019"/>
        <dbReference type="ChEBI" id="CHEBI:37565"/>
        <dbReference type="ChEBI" id="CHEBI:58805"/>
        <dbReference type="EC" id="2.7.7.65"/>
    </reaction>
</comment>
<dbReference type="EC" id="2.7.7.65" evidence="1"/>
<feature type="domain" description="Response regulatory" evidence="4">
    <location>
        <begin position="29"/>
        <end position="142"/>
    </location>
</feature>
<comment type="caution">
    <text evidence="3">Lacks conserved residue(s) required for the propagation of feature annotation.</text>
</comment>
<dbReference type="Gene3D" id="3.30.70.270">
    <property type="match status" value="1"/>
</dbReference>
<dbReference type="PROSITE" id="PS50110">
    <property type="entry name" value="RESPONSE_REGULATORY"/>
    <property type="match status" value="2"/>
</dbReference>
<dbReference type="Gene3D" id="3.40.50.2300">
    <property type="match status" value="2"/>
</dbReference>
<dbReference type="InterPro" id="IPR050469">
    <property type="entry name" value="Diguanylate_Cyclase"/>
</dbReference>
<dbReference type="GO" id="GO:0052621">
    <property type="term" value="F:diguanylate cyclase activity"/>
    <property type="evidence" value="ECO:0007669"/>
    <property type="project" value="UniProtKB-EC"/>
</dbReference>
<dbReference type="GO" id="GO:0000160">
    <property type="term" value="P:phosphorelay signal transduction system"/>
    <property type="evidence" value="ECO:0007669"/>
    <property type="project" value="InterPro"/>
</dbReference>
<dbReference type="InterPro" id="IPR000160">
    <property type="entry name" value="GGDEF_dom"/>
</dbReference>
<organism evidence="6 7">
    <name type="scientific">Vibrio diazotrophicus</name>
    <dbReference type="NCBI Taxonomy" id="685"/>
    <lineage>
        <taxon>Bacteria</taxon>
        <taxon>Pseudomonadati</taxon>
        <taxon>Pseudomonadota</taxon>
        <taxon>Gammaproteobacteria</taxon>
        <taxon>Vibrionales</taxon>
        <taxon>Vibrionaceae</taxon>
        <taxon>Vibrio</taxon>
    </lineage>
</organism>
<dbReference type="PANTHER" id="PTHR45138:SF9">
    <property type="entry name" value="DIGUANYLATE CYCLASE DGCM-RELATED"/>
    <property type="match status" value="1"/>
</dbReference>
<evidence type="ECO:0000256" key="2">
    <source>
        <dbReference type="ARBA" id="ARBA00034247"/>
    </source>
</evidence>
<evidence type="ECO:0000256" key="1">
    <source>
        <dbReference type="ARBA" id="ARBA00012528"/>
    </source>
</evidence>
<dbReference type="GO" id="GO:0043709">
    <property type="term" value="P:cell adhesion involved in single-species biofilm formation"/>
    <property type="evidence" value="ECO:0007669"/>
    <property type="project" value="TreeGrafter"/>
</dbReference>
<dbReference type="PANTHER" id="PTHR45138">
    <property type="entry name" value="REGULATORY COMPONENTS OF SENSORY TRANSDUCTION SYSTEM"/>
    <property type="match status" value="1"/>
</dbReference>
<evidence type="ECO:0000259" key="4">
    <source>
        <dbReference type="PROSITE" id="PS50110"/>
    </source>
</evidence>
<dbReference type="SMART" id="SM00448">
    <property type="entry name" value="REC"/>
    <property type="match status" value="2"/>
</dbReference>
<keyword evidence="3" id="KW-0597">Phosphoprotein</keyword>
<dbReference type="SMART" id="SM00267">
    <property type="entry name" value="GGDEF"/>
    <property type="match status" value="1"/>
</dbReference>
<evidence type="ECO:0000313" key="7">
    <source>
        <dbReference type="Proteomes" id="UP000236449"/>
    </source>
</evidence>
<dbReference type="OrthoDB" id="9812260at2"/>
<dbReference type="InterPro" id="IPR001789">
    <property type="entry name" value="Sig_transdc_resp-reg_receiver"/>
</dbReference>
<dbReference type="SUPFAM" id="SSF55073">
    <property type="entry name" value="Nucleotide cyclase"/>
    <property type="match status" value="1"/>
</dbReference>
<feature type="domain" description="Response regulatory" evidence="4">
    <location>
        <begin position="150"/>
        <end position="267"/>
    </location>
</feature>
<dbReference type="RefSeq" id="WP_102966125.1">
    <property type="nucleotide sequence ID" value="NZ_JAPWHJ010000002.1"/>
</dbReference>
<evidence type="ECO:0000256" key="3">
    <source>
        <dbReference type="PROSITE-ProRule" id="PRU00169"/>
    </source>
</evidence>
<name>A0A2J8I3H3_VIBDI</name>
<dbReference type="InterPro" id="IPR043128">
    <property type="entry name" value="Rev_trsase/Diguanyl_cyclase"/>
</dbReference>
<dbReference type="SUPFAM" id="SSF52172">
    <property type="entry name" value="CheY-like"/>
    <property type="match status" value="2"/>
</dbReference>
<dbReference type="Pfam" id="PF00072">
    <property type="entry name" value="Response_reg"/>
    <property type="match status" value="1"/>
</dbReference>
<dbReference type="Pfam" id="PF00990">
    <property type="entry name" value="GGDEF"/>
    <property type="match status" value="1"/>
</dbReference>
<sequence>MYKRHPVKKPSIGIDFNQGKAIVNRSSNSVLVIDGSRIFRNYLSTHLSELGFEVTVCEDLVQTKQVLEQRTDFAFVVSCYHLIDAEDGVIIDLLLSRNLKVVVLTAKFEQETRQEFLKKGVLDYILKDSLSSVQYVIPFAKRIKNNQFHHALVVDDSTMIRRTICQLLESQYIRTTQAGNGEEALQKLTENPDISLIISDNYMPEMTGLEMIREIRRHSAHDGISILGLSGSDDKTITAQYLKAGANDFLHKPFNQEELFCRVNQLLNMQEATKELFKLANQDALTGLWNRRYLFDTVGKNEAERCIAMLDIDFFKKVNDNYGHDGGDAALTHISGILKAFFGDQTVARFGGEEFCIHYDGEFEKFCKQLERMRRCIEADQVEHQGQVIKYTISIGATSMKGTLDQQIKVADMRLYNAKEGGRNQLVNA</sequence>
<dbReference type="PROSITE" id="PS50887">
    <property type="entry name" value="GGDEF"/>
    <property type="match status" value="1"/>
</dbReference>
<dbReference type="GO" id="GO:0005886">
    <property type="term" value="C:plasma membrane"/>
    <property type="evidence" value="ECO:0007669"/>
    <property type="project" value="TreeGrafter"/>
</dbReference>
<dbReference type="NCBIfam" id="TIGR00254">
    <property type="entry name" value="GGDEF"/>
    <property type="match status" value="1"/>
</dbReference>
<reference evidence="6 7" key="1">
    <citation type="submission" date="2018-01" db="EMBL/GenBank/DDBJ databases">
        <title>Draft genome sequences of six Vibrio diazotrophicus strains isolated from deep-sea sediments of the Baltic Sea.</title>
        <authorList>
            <person name="Castillo D."/>
            <person name="Vandieken V."/>
            <person name="Chiang O."/>
            <person name="Middelboe M."/>
        </authorList>
    </citation>
    <scope>NUCLEOTIDE SEQUENCE [LARGE SCALE GENOMIC DNA]</scope>
    <source>
        <strain evidence="6 7">60.27F</strain>
    </source>
</reference>
<proteinExistence type="predicted"/>
<dbReference type="CDD" id="cd01949">
    <property type="entry name" value="GGDEF"/>
    <property type="match status" value="1"/>
</dbReference>
<evidence type="ECO:0000259" key="5">
    <source>
        <dbReference type="PROSITE" id="PS50887"/>
    </source>
</evidence>
<protein>
    <recommendedName>
        <fullName evidence="1">diguanylate cyclase</fullName>
        <ecNumber evidence="1">2.7.7.65</ecNumber>
    </recommendedName>
</protein>
<dbReference type="AlphaFoldDB" id="A0A2J8I3H3"/>
<dbReference type="InterPro" id="IPR029787">
    <property type="entry name" value="Nucleotide_cyclase"/>
</dbReference>
<feature type="domain" description="GGDEF" evidence="5">
    <location>
        <begin position="303"/>
        <end position="429"/>
    </location>
</feature>
<dbReference type="EMBL" id="POSK01000005">
    <property type="protein sequence ID" value="PNI05070.1"/>
    <property type="molecule type" value="Genomic_DNA"/>
</dbReference>